<name>A0A210PWA0_MIZYE</name>
<protein>
    <submittedName>
        <fullName evidence="2">Protein NDUFAF4-like</fullName>
    </submittedName>
</protein>
<accession>A0A210PWA0</accession>
<feature type="region of interest" description="Disordered" evidence="1">
    <location>
        <begin position="79"/>
        <end position="109"/>
    </location>
</feature>
<feature type="compositionally biased region" description="Polar residues" evidence="1">
    <location>
        <begin position="277"/>
        <end position="287"/>
    </location>
</feature>
<dbReference type="OrthoDB" id="2434756at2759"/>
<gene>
    <name evidence="2" type="ORF">KP79_PYT06945</name>
</gene>
<dbReference type="Proteomes" id="UP000242188">
    <property type="component" value="Unassembled WGS sequence"/>
</dbReference>
<dbReference type="GO" id="GO:0005739">
    <property type="term" value="C:mitochondrion"/>
    <property type="evidence" value="ECO:0007669"/>
    <property type="project" value="TreeGrafter"/>
</dbReference>
<evidence type="ECO:0000256" key="1">
    <source>
        <dbReference type="SAM" id="MobiDB-lite"/>
    </source>
</evidence>
<dbReference type="PANTHER" id="PTHR13338:SF4">
    <property type="entry name" value="NADH DEHYDROGENASE [UBIQUINONE] 1 ALPHA SUBCOMPLEX ASSEMBLY FACTOR 4"/>
    <property type="match status" value="1"/>
</dbReference>
<evidence type="ECO:0000313" key="3">
    <source>
        <dbReference type="Proteomes" id="UP000242188"/>
    </source>
</evidence>
<reference evidence="2 3" key="1">
    <citation type="journal article" date="2017" name="Nat. Ecol. Evol.">
        <title>Scallop genome provides insights into evolution of bilaterian karyotype and development.</title>
        <authorList>
            <person name="Wang S."/>
            <person name="Zhang J."/>
            <person name="Jiao W."/>
            <person name="Li J."/>
            <person name="Xun X."/>
            <person name="Sun Y."/>
            <person name="Guo X."/>
            <person name="Huan P."/>
            <person name="Dong B."/>
            <person name="Zhang L."/>
            <person name="Hu X."/>
            <person name="Sun X."/>
            <person name="Wang J."/>
            <person name="Zhao C."/>
            <person name="Wang Y."/>
            <person name="Wang D."/>
            <person name="Huang X."/>
            <person name="Wang R."/>
            <person name="Lv J."/>
            <person name="Li Y."/>
            <person name="Zhang Z."/>
            <person name="Liu B."/>
            <person name="Lu W."/>
            <person name="Hui Y."/>
            <person name="Liang J."/>
            <person name="Zhou Z."/>
            <person name="Hou R."/>
            <person name="Li X."/>
            <person name="Liu Y."/>
            <person name="Li H."/>
            <person name="Ning X."/>
            <person name="Lin Y."/>
            <person name="Zhao L."/>
            <person name="Xing Q."/>
            <person name="Dou J."/>
            <person name="Li Y."/>
            <person name="Mao J."/>
            <person name="Guo H."/>
            <person name="Dou H."/>
            <person name="Li T."/>
            <person name="Mu C."/>
            <person name="Jiang W."/>
            <person name="Fu Q."/>
            <person name="Fu X."/>
            <person name="Miao Y."/>
            <person name="Liu J."/>
            <person name="Yu Q."/>
            <person name="Li R."/>
            <person name="Liao H."/>
            <person name="Li X."/>
            <person name="Kong Y."/>
            <person name="Jiang Z."/>
            <person name="Chourrout D."/>
            <person name="Li R."/>
            <person name="Bao Z."/>
        </authorList>
    </citation>
    <scope>NUCLEOTIDE SEQUENCE [LARGE SCALE GENOMIC DNA]</scope>
    <source>
        <strain evidence="2 3">PY_sf001</strain>
    </source>
</reference>
<dbReference type="Pfam" id="PF06784">
    <property type="entry name" value="UPF0240"/>
    <property type="match status" value="1"/>
</dbReference>
<feature type="compositionally biased region" description="Basic and acidic residues" evidence="1">
    <location>
        <begin position="90"/>
        <end position="99"/>
    </location>
</feature>
<dbReference type="PANTHER" id="PTHR13338">
    <property type="entry name" value="UPF0240 PROTEIN"/>
    <property type="match status" value="1"/>
</dbReference>
<keyword evidence="3" id="KW-1185">Reference proteome</keyword>
<dbReference type="GO" id="GO:0032981">
    <property type="term" value="P:mitochondrial respiratory chain complex I assembly"/>
    <property type="evidence" value="ECO:0007669"/>
    <property type="project" value="InterPro"/>
</dbReference>
<evidence type="ECO:0000313" key="2">
    <source>
        <dbReference type="EMBL" id="OWF40753.1"/>
    </source>
</evidence>
<sequence>MGNVIGNSTKRITRFAGRFNLESRVNKVLEQEKPQPAPRHETTAKILEQFAVDHPELFDEQKKKDSDLHERLKQIRIDSTGSLPQIKSRPLPERNRPSEPKISGYRGFLDPQNVPEGRLSLKNIMKILTKVQETPVLDPNAVKNIAKEYKLDVLQVQQLLRHFKALEMKFPDTLQKKHPTLAEDLSNVGHKGVDNWVSDIKANKEAGKDLVDDAKEKVSPKWKKPDSDKPEQFHSDEGDLKEHDWTEIKKQLNIKSSKEESRDKHMSNVKDLKEGEATSNNDTQSSDISKEKS</sequence>
<dbReference type="STRING" id="6573.A0A210PWA0"/>
<dbReference type="InterPro" id="IPR009622">
    <property type="entry name" value="NDUFAF4"/>
</dbReference>
<organism evidence="2 3">
    <name type="scientific">Mizuhopecten yessoensis</name>
    <name type="common">Japanese scallop</name>
    <name type="synonym">Patinopecten yessoensis</name>
    <dbReference type="NCBI Taxonomy" id="6573"/>
    <lineage>
        <taxon>Eukaryota</taxon>
        <taxon>Metazoa</taxon>
        <taxon>Spiralia</taxon>
        <taxon>Lophotrochozoa</taxon>
        <taxon>Mollusca</taxon>
        <taxon>Bivalvia</taxon>
        <taxon>Autobranchia</taxon>
        <taxon>Pteriomorphia</taxon>
        <taxon>Pectinida</taxon>
        <taxon>Pectinoidea</taxon>
        <taxon>Pectinidae</taxon>
        <taxon>Mizuhopecten</taxon>
    </lineage>
</organism>
<proteinExistence type="predicted"/>
<feature type="region of interest" description="Disordered" evidence="1">
    <location>
        <begin position="211"/>
        <end position="293"/>
    </location>
</feature>
<comment type="caution">
    <text evidence="2">The sequence shown here is derived from an EMBL/GenBank/DDBJ whole genome shotgun (WGS) entry which is preliminary data.</text>
</comment>
<feature type="compositionally biased region" description="Basic and acidic residues" evidence="1">
    <location>
        <begin position="211"/>
        <end position="276"/>
    </location>
</feature>
<dbReference type="EMBL" id="NEDP02005451">
    <property type="protein sequence ID" value="OWF40753.1"/>
    <property type="molecule type" value="Genomic_DNA"/>
</dbReference>
<dbReference type="AlphaFoldDB" id="A0A210PWA0"/>